<evidence type="ECO:0000313" key="1">
    <source>
        <dbReference type="Proteomes" id="UP000887578"/>
    </source>
</evidence>
<reference evidence="2" key="1">
    <citation type="submission" date="2022-11" db="UniProtKB">
        <authorList>
            <consortium name="WormBaseParasite"/>
        </authorList>
    </citation>
    <scope>IDENTIFICATION</scope>
</reference>
<accession>A0A914QVU3</accession>
<dbReference type="WBParaSite" id="PDA_v2.g3200.t1">
    <property type="protein sequence ID" value="PDA_v2.g3200.t1"/>
    <property type="gene ID" value="PDA_v2.g3200"/>
</dbReference>
<evidence type="ECO:0000313" key="2">
    <source>
        <dbReference type="WBParaSite" id="PDA_v2.g3200.t1"/>
    </source>
</evidence>
<keyword evidence="1" id="KW-1185">Reference proteome</keyword>
<organism evidence="1 2">
    <name type="scientific">Panagrolaimus davidi</name>
    <dbReference type="NCBI Taxonomy" id="227884"/>
    <lineage>
        <taxon>Eukaryota</taxon>
        <taxon>Metazoa</taxon>
        <taxon>Ecdysozoa</taxon>
        <taxon>Nematoda</taxon>
        <taxon>Chromadorea</taxon>
        <taxon>Rhabditida</taxon>
        <taxon>Tylenchina</taxon>
        <taxon>Panagrolaimomorpha</taxon>
        <taxon>Panagrolaimoidea</taxon>
        <taxon>Panagrolaimidae</taxon>
        <taxon>Panagrolaimus</taxon>
    </lineage>
</organism>
<name>A0A914QVU3_9BILA</name>
<dbReference type="AlphaFoldDB" id="A0A914QVU3"/>
<proteinExistence type="predicted"/>
<dbReference type="Proteomes" id="UP000887578">
    <property type="component" value="Unplaced"/>
</dbReference>
<protein>
    <submittedName>
        <fullName evidence="2">Uncharacterized protein</fullName>
    </submittedName>
</protein>
<sequence length="195" mass="22246">MTFAKNGKEIQPTVIQEPVVNAIPQLFRLPSEDFIESTLENLKISFTLKAYCFLGNIKYRDIPATASPGTTYEISSADNSFFKCLSLFFTGEEKHYYCIKPETQLYIFNNFKTFGTIDGIDFSKVDESSEEFKKLHECNELTNAHFTFICAWLKCRIGIFSNGCLSGKYGNWNGNEPIFLIENNNGFYKPVLSLI</sequence>